<organism evidence="1 2">
    <name type="scientific">Paramecium octaurelia</name>
    <dbReference type="NCBI Taxonomy" id="43137"/>
    <lineage>
        <taxon>Eukaryota</taxon>
        <taxon>Sar</taxon>
        <taxon>Alveolata</taxon>
        <taxon>Ciliophora</taxon>
        <taxon>Intramacronucleata</taxon>
        <taxon>Oligohymenophorea</taxon>
        <taxon>Peniculida</taxon>
        <taxon>Parameciidae</taxon>
        <taxon>Paramecium</taxon>
    </lineage>
</organism>
<evidence type="ECO:0008006" key="3">
    <source>
        <dbReference type="Google" id="ProtNLM"/>
    </source>
</evidence>
<protein>
    <recommendedName>
        <fullName evidence="3">Phospholipid scramblase</fullName>
    </recommendedName>
</protein>
<dbReference type="OrthoDB" id="10312514at2759"/>
<dbReference type="Proteomes" id="UP000683925">
    <property type="component" value="Unassembled WGS sequence"/>
</dbReference>
<keyword evidence="2" id="KW-1185">Reference proteome</keyword>
<gene>
    <name evidence="1" type="ORF">POCTA_138.1.T1540045</name>
</gene>
<dbReference type="EMBL" id="CAJJDP010000156">
    <property type="protein sequence ID" value="CAD8211392.1"/>
    <property type="molecule type" value="Genomic_DNA"/>
</dbReference>
<accession>A0A8S1YIJ4</accession>
<comment type="caution">
    <text evidence="1">The sequence shown here is derived from an EMBL/GenBank/DDBJ whole genome shotgun (WGS) entry which is preliminary data.</text>
</comment>
<evidence type="ECO:0000313" key="1">
    <source>
        <dbReference type="EMBL" id="CAD8211392.1"/>
    </source>
</evidence>
<reference evidence="1" key="1">
    <citation type="submission" date="2021-01" db="EMBL/GenBank/DDBJ databases">
        <authorList>
            <consortium name="Genoscope - CEA"/>
            <person name="William W."/>
        </authorList>
    </citation>
    <scope>NUCLEOTIDE SEQUENCE</scope>
</reference>
<proteinExistence type="predicted"/>
<dbReference type="AlphaFoldDB" id="A0A8S1YIJ4"/>
<evidence type="ECO:0000313" key="2">
    <source>
        <dbReference type="Proteomes" id="UP000683925"/>
    </source>
</evidence>
<name>A0A8S1YIJ4_PAROT</name>
<sequence>MNIPLTVSNDMQQQNFYQMNEYRQVINRTNCLQMMFSLPGVQVQEQFLKQSTFSFSKYRDIYICQQRERFFNIFPTNFCGQPALQMPLFSSVKTHVPERFCGGDLNPLLVFVKKSQQTNLQQMPDAPIQDGFFLKLDRKWRCSLCCFNRSPLDVIYMENGQNVFLGQIEVPYAIIHQTCNIYDRNNNLKYNITQRLLGESTKLSFFPWEERESQLFQGFQRLNGFLDEKINKKQVAAILMFECMYF</sequence>
<dbReference type="OMA" id="HVPERFC"/>